<dbReference type="NCBIfam" id="NF047719">
    <property type="entry name" value="SCO6745_fam_HTH"/>
    <property type="match status" value="1"/>
</dbReference>
<protein>
    <submittedName>
        <fullName evidence="1">Unannotated protein</fullName>
    </submittedName>
</protein>
<dbReference type="AlphaFoldDB" id="A0A6J6E0D1"/>
<name>A0A6J6E0D1_9ZZZZ</name>
<dbReference type="EMBL" id="CAEZTI010000145">
    <property type="protein sequence ID" value="CAB4567733.1"/>
    <property type="molecule type" value="Genomic_DNA"/>
</dbReference>
<organism evidence="1">
    <name type="scientific">freshwater metagenome</name>
    <dbReference type="NCBI Taxonomy" id="449393"/>
    <lineage>
        <taxon>unclassified sequences</taxon>
        <taxon>metagenomes</taxon>
        <taxon>ecological metagenomes</taxon>
    </lineage>
</organism>
<dbReference type="Pfam" id="PF21863">
    <property type="entry name" value="HTH_67"/>
    <property type="match status" value="1"/>
</dbReference>
<dbReference type="InterPro" id="IPR054058">
    <property type="entry name" value="HTH_67"/>
</dbReference>
<evidence type="ECO:0000313" key="1">
    <source>
        <dbReference type="EMBL" id="CAB4567733.1"/>
    </source>
</evidence>
<reference evidence="1" key="1">
    <citation type="submission" date="2020-05" db="EMBL/GenBank/DDBJ databases">
        <authorList>
            <person name="Chiriac C."/>
            <person name="Salcher M."/>
            <person name="Ghai R."/>
            <person name="Kavagutti S V."/>
        </authorList>
    </citation>
    <scope>NUCLEOTIDE SEQUENCE</scope>
</reference>
<accession>A0A6J6E0D1</accession>
<proteinExistence type="predicted"/>
<sequence length="186" mass="20953">MTPQIIEPFGLLAEDLWKTVDAIPASGRVLFAAHKSWPRPTDPLMSAWNALNCIREWRGDTHFGILLNDNIGVVEAGLLHDAWMGYPKEWIPRSRGADDAEIAAALENLSARGFVTDGVVNDEGVAYRVELERRTDVLCEIPWRHFGEANTLKLLSILEPVGERYVQHINECAGDNWMPAARPRRR</sequence>
<gene>
    <name evidence="1" type="ORF">UFOPK1619_00752</name>
</gene>